<dbReference type="CDD" id="cd18793">
    <property type="entry name" value="SF2_C_SNF"/>
    <property type="match status" value="1"/>
</dbReference>
<dbReference type="Pfam" id="PF00271">
    <property type="entry name" value="Helicase_C"/>
    <property type="match status" value="1"/>
</dbReference>
<dbReference type="InterPro" id="IPR049730">
    <property type="entry name" value="SNF2/RAD54-like_C"/>
</dbReference>
<feature type="region of interest" description="Disordered" evidence="4">
    <location>
        <begin position="1225"/>
        <end position="1250"/>
    </location>
</feature>
<feature type="non-terminal residue" evidence="6">
    <location>
        <position position="1"/>
    </location>
</feature>
<proteinExistence type="predicted"/>
<feature type="compositionally biased region" description="Basic and acidic residues" evidence="4">
    <location>
        <begin position="924"/>
        <end position="937"/>
    </location>
</feature>
<keyword evidence="3" id="KW-0067">ATP-binding</keyword>
<dbReference type="SMART" id="SM00490">
    <property type="entry name" value="HELICc"/>
    <property type="match status" value="1"/>
</dbReference>
<reference evidence="6 7" key="1">
    <citation type="submission" date="2024-02" db="EMBL/GenBank/DDBJ databases">
        <title>A draft genome for the cacao thread blight pathogen Marasmius crinis-equi.</title>
        <authorList>
            <person name="Cohen S.P."/>
            <person name="Baruah I.K."/>
            <person name="Amoako-Attah I."/>
            <person name="Bukari Y."/>
            <person name="Meinhardt L.W."/>
            <person name="Bailey B.A."/>
        </authorList>
    </citation>
    <scope>NUCLEOTIDE SEQUENCE [LARGE SCALE GENOMIC DNA]</scope>
    <source>
        <strain evidence="6 7">GH-76</strain>
    </source>
</reference>
<dbReference type="Pfam" id="PF00176">
    <property type="entry name" value="SNF2-rel_dom"/>
    <property type="match status" value="1"/>
</dbReference>
<keyword evidence="7" id="KW-1185">Reference proteome</keyword>
<protein>
    <recommendedName>
        <fullName evidence="5">Helicase C-terminal domain-containing protein</fullName>
    </recommendedName>
</protein>
<evidence type="ECO:0000259" key="5">
    <source>
        <dbReference type="PROSITE" id="PS51194"/>
    </source>
</evidence>
<dbReference type="Gene3D" id="3.40.50.300">
    <property type="entry name" value="P-loop containing nucleotide triphosphate hydrolases"/>
    <property type="match status" value="1"/>
</dbReference>
<gene>
    <name evidence="6" type="ORF">V5O48_010604</name>
</gene>
<feature type="compositionally biased region" description="Polar residues" evidence="4">
    <location>
        <begin position="1227"/>
        <end position="1239"/>
    </location>
</feature>
<evidence type="ECO:0000256" key="4">
    <source>
        <dbReference type="SAM" id="MobiDB-lite"/>
    </source>
</evidence>
<dbReference type="PANTHER" id="PTHR45626:SF51">
    <property type="entry name" value="SNF2-RELATED DOMAIN-CONTAINING PROTEIN"/>
    <property type="match status" value="1"/>
</dbReference>
<dbReference type="EMBL" id="JBAHYK010000781">
    <property type="protein sequence ID" value="KAL0571366.1"/>
    <property type="molecule type" value="Genomic_DNA"/>
</dbReference>
<evidence type="ECO:0000313" key="7">
    <source>
        <dbReference type="Proteomes" id="UP001465976"/>
    </source>
</evidence>
<evidence type="ECO:0000256" key="2">
    <source>
        <dbReference type="ARBA" id="ARBA00022801"/>
    </source>
</evidence>
<evidence type="ECO:0000256" key="1">
    <source>
        <dbReference type="ARBA" id="ARBA00022741"/>
    </source>
</evidence>
<dbReference type="InterPro" id="IPR038718">
    <property type="entry name" value="SNF2-like_sf"/>
</dbReference>
<keyword evidence="2" id="KW-0378">Hydrolase</keyword>
<organism evidence="6 7">
    <name type="scientific">Marasmius crinis-equi</name>
    <dbReference type="NCBI Taxonomy" id="585013"/>
    <lineage>
        <taxon>Eukaryota</taxon>
        <taxon>Fungi</taxon>
        <taxon>Dikarya</taxon>
        <taxon>Basidiomycota</taxon>
        <taxon>Agaricomycotina</taxon>
        <taxon>Agaricomycetes</taxon>
        <taxon>Agaricomycetidae</taxon>
        <taxon>Agaricales</taxon>
        <taxon>Marasmiineae</taxon>
        <taxon>Marasmiaceae</taxon>
        <taxon>Marasmius</taxon>
    </lineage>
</organism>
<dbReference type="InterPro" id="IPR027417">
    <property type="entry name" value="P-loop_NTPase"/>
</dbReference>
<dbReference type="InterPro" id="IPR014001">
    <property type="entry name" value="Helicase_ATP-bd"/>
</dbReference>
<dbReference type="Proteomes" id="UP001465976">
    <property type="component" value="Unassembled WGS sequence"/>
</dbReference>
<evidence type="ECO:0000256" key="3">
    <source>
        <dbReference type="ARBA" id="ARBA00022840"/>
    </source>
</evidence>
<dbReference type="SMART" id="SM00487">
    <property type="entry name" value="DEXDc"/>
    <property type="match status" value="1"/>
</dbReference>
<dbReference type="InterPro" id="IPR000330">
    <property type="entry name" value="SNF2_N"/>
</dbReference>
<name>A0ABR3F7Y3_9AGAR</name>
<dbReference type="InterPro" id="IPR001650">
    <property type="entry name" value="Helicase_C-like"/>
</dbReference>
<dbReference type="PANTHER" id="PTHR45626">
    <property type="entry name" value="TRANSCRIPTION TERMINATION FACTOR 2-RELATED"/>
    <property type="match status" value="1"/>
</dbReference>
<keyword evidence="1" id="KW-0547">Nucleotide-binding</keyword>
<dbReference type="Gene3D" id="3.40.50.10810">
    <property type="entry name" value="Tandem AAA-ATPase domain"/>
    <property type="match status" value="1"/>
</dbReference>
<dbReference type="PROSITE" id="PS51194">
    <property type="entry name" value="HELICASE_CTER"/>
    <property type="match status" value="1"/>
</dbReference>
<feature type="region of interest" description="Disordered" evidence="4">
    <location>
        <begin position="924"/>
        <end position="969"/>
    </location>
</feature>
<accession>A0ABR3F7Y3</accession>
<evidence type="ECO:0000313" key="6">
    <source>
        <dbReference type="EMBL" id="KAL0571366.1"/>
    </source>
</evidence>
<sequence>SGTATTIPSVPLSLAHSYAREFSVIGLLVNCHLPRSKGLKNGNCDHTPESSKKTPTDLCNLVPAGTLELHLSDLSYPPKREVCDHRHLEDGWHYFDVENLKGLVSEADLIEALAFLIDKSFVSASYNYVDEYTVVVRIYLIPYDLPGMRGQLSRKMRNPQVLSRGKYSMSSILPWIRQDPQSWEGMASSLEAKHLIDTEVDRRTLPEIYSDLPSPKPNTTSSVAERLLHLDDDLAGLGLFSTLHRYQRRSVATMIEYESETRRIPDPLYLPLIDMNGKTFYFQPGTTEVLLTVSEVSARGGVLCEELGTGKTIMTLALVLSNLKELSTPESVVGQQPAILTPLSLRHFPDVHLNLGHDTRMGSRRTKNADVLTFPTFREILIDKHCRDPLYSVPNTSALSGQQRLAKRRNIEDMVEQLPFAYLERTPFNAPFYISDLEDPTDNRRSGRSPVKPVVRALFLTSATLIVVPANLISQWEREIHKHCEDVLRVLTIRSHKDLPHARKLATEWDIILITYRAFADGDTKSNVRLDPYRPCRCAEFPDLRIPHCKCKRPEISPLLQVRWKRLVIDEGHVSASLATRLTPFSKVVSVQSRWIVTGTPTTNLLGLSFGNQSVKNDSSPNAEGLEMTSDETFASDTADDDFPMADTSSDELLYPPEPRIWTGEDQRDINKLTTMLTHFVGVKFLGDHRLVQDNIRDPLFNTNGPRPGAIKVLTQLMSFTMIRHRAEDVERDVVLPKLEHESIFLDLDPYAMKSYNALQASIAINAIDSERQDEDYLFHKKNTEHLQLLVENMSQILFWSVDETLYNVHDMHHSADAVLERAMKRDVTEADRKLAKEAIIHVKTVFEDELWRRIQSHEDIPYRVRDVGRAVFQNWSRLDKSDADGHQLMHPDRLIQLREWAIKHPFKTEEVLTELGRHNAEVDAEQRRWHKQSERRRSSKRAGAAPKDNNETKAADAAKQGASGEALREMQKELQASLERLAMAEEEGDDVTVAIAEEDDESLALASRNAQINARDRGLLANPAVIPIQVGSSCSSKLNYVIQDVLQHSKDEKFLIFSDSELTLAHVAEGLQLAQVKFLRFSTQIKQRVREEMVLTFETSNLYRVFLMELKHGARGLNLVTASRVIFCEPVWQADVESQAIKRAHRIGQTRPVHVKTLAIRKTAEEEMLQWRGAHSKQEDGKAAKVPLEQVEIRDFIANPKFLYPNSNSAASNVSLDFPLLPSARAPNQPSSPSTVKKTTIRILPPRSTPEKRKVGLTFLEPVSFPKKKRKVIAFAE</sequence>
<comment type="caution">
    <text evidence="6">The sequence shown here is derived from an EMBL/GenBank/DDBJ whole genome shotgun (WGS) entry which is preliminary data.</text>
</comment>
<dbReference type="InterPro" id="IPR050628">
    <property type="entry name" value="SNF2_RAD54_helicase_TF"/>
</dbReference>
<feature type="domain" description="Helicase C-terminal" evidence="5">
    <location>
        <begin position="1041"/>
        <end position="1195"/>
    </location>
</feature>
<dbReference type="SUPFAM" id="SSF52540">
    <property type="entry name" value="P-loop containing nucleoside triphosphate hydrolases"/>
    <property type="match status" value="2"/>
</dbReference>